<gene>
    <name evidence="1" type="ordered locus">CPF_0075</name>
</gene>
<organism evidence="1 2">
    <name type="scientific">Clostridium perfringens (strain ATCC 13124 / DSM 756 / JCM 1290 / NCIMB 6125 / NCTC 8237 / Type A)</name>
    <dbReference type="NCBI Taxonomy" id="195103"/>
    <lineage>
        <taxon>Bacteria</taxon>
        <taxon>Bacillati</taxon>
        <taxon>Bacillota</taxon>
        <taxon>Clostridia</taxon>
        <taxon>Eubacteriales</taxon>
        <taxon>Clostridiaceae</taxon>
        <taxon>Clostridium</taxon>
    </lineage>
</organism>
<proteinExistence type="predicted"/>
<evidence type="ECO:0000313" key="2">
    <source>
        <dbReference type="Proteomes" id="UP000001823"/>
    </source>
</evidence>
<accession>A0A0H2YS82</accession>
<dbReference type="HOGENOM" id="CLU_195851_0_0_9"/>
<dbReference type="STRING" id="195103.CPF_0075"/>
<dbReference type="Proteomes" id="UP000001823">
    <property type="component" value="Chromosome"/>
</dbReference>
<dbReference type="PaxDb" id="195103-CPF_0075"/>
<dbReference type="GeneID" id="93000614"/>
<protein>
    <submittedName>
        <fullName evidence="1">Uncharacterized protein</fullName>
    </submittedName>
</protein>
<dbReference type="EMBL" id="CP000246">
    <property type="protein sequence ID" value="ABG83533.1"/>
    <property type="molecule type" value="Genomic_DNA"/>
</dbReference>
<sequence>MCNYRMDIKGKISLSDYSNIFDYINIVDVCDRFMIYMESLDDDNIGIICSMLKDNNFNIKNQGYDNQGIYYINAKKIG</sequence>
<name>A0A0H2YS82_CLOP1</name>
<keyword evidence="2" id="KW-1185">Reference proteome</keyword>
<reference evidence="1 2" key="1">
    <citation type="journal article" date="2006" name="Genome Res.">
        <title>Skewed genomic variability in strains of the toxigenic bacterial pathogen, Clostridium perfringens.</title>
        <authorList>
            <person name="Myers G.S."/>
            <person name="Rasko D.A."/>
            <person name="Cheung J.K."/>
            <person name="Ravel J."/>
            <person name="Seshadri R."/>
            <person name="Deboy R.T."/>
            <person name="Ren Q."/>
            <person name="Varga J."/>
            <person name="Awad M.M."/>
            <person name="Brinkac L.M."/>
            <person name="Daugherty S.C."/>
            <person name="Haft D.H."/>
            <person name="Dodson R.J."/>
            <person name="Madupu R."/>
            <person name="Nelson W.C."/>
            <person name="Rosovitz M.J."/>
            <person name="Sullivan S.A."/>
            <person name="Khouri H."/>
            <person name="Dimitrov G.I."/>
            <person name="Watkins K.L."/>
            <person name="Mulligan S."/>
            <person name="Benton J."/>
            <person name="Radune D."/>
            <person name="Fisher D.J."/>
            <person name="Atkins H.S."/>
            <person name="Hiscox T."/>
            <person name="Jost B.H."/>
            <person name="Billington S.J."/>
            <person name="Songer J.G."/>
            <person name="McClane B.A."/>
            <person name="Titball R.W."/>
            <person name="Rood J.I."/>
            <person name="Melville S.B."/>
            <person name="Paulsen I.T."/>
        </authorList>
    </citation>
    <scope>NUCLEOTIDE SEQUENCE [LARGE SCALE GENOMIC DNA]</scope>
    <source>
        <strain evidence="2">ATCC 13124 / DSM 756 / JCM 1290 / NCIMB 6125 / NCTC 8237 / S 107 / Type A</strain>
    </source>
</reference>
<dbReference type="eggNOG" id="ENOG50324N2">
    <property type="taxonomic scope" value="Bacteria"/>
</dbReference>
<dbReference type="KEGG" id="cpf:CPF_0075"/>
<evidence type="ECO:0000313" key="1">
    <source>
        <dbReference type="EMBL" id="ABG83533.1"/>
    </source>
</evidence>
<dbReference type="RefSeq" id="WP_003449485.1">
    <property type="nucleotide sequence ID" value="NC_008261.1"/>
</dbReference>
<dbReference type="AlphaFoldDB" id="A0A0H2YS82"/>